<dbReference type="Gene3D" id="1.25.10.10">
    <property type="entry name" value="Leucine-rich Repeat Variant"/>
    <property type="match status" value="1"/>
</dbReference>
<feature type="compositionally biased region" description="Acidic residues" evidence="1">
    <location>
        <begin position="1095"/>
        <end position="1107"/>
    </location>
</feature>
<dbReference type="InterPro" id="IPR016024">
    <property type="entry name" value="ARM-type_fold"/>
</dbReference>
<accession>A0A061D0R5</accession>
<feature type="compositionally biased region" description="Low complexity" evidence="1">
    <location>
        <begin position="1895"/>
        <end position="1912"/>
    </location>
</feature>
<feature type="region of interest" description="Disordered" evidence="1">
    <location>
        <begin position="1"/>
        <end position="40"/>
    </location>
</feature>
<keyword evidence="3" id="KW-1185">Reference proteome</keyword>
<proteinExistence type="predicted"/>
<feature type="region of interest" description="Disordered" evidence="1">
    <location>
        <begin position="211"/>
        <end position="246"/>
    </location>
</feature>
<feature type="region of interest" description="Disordered" evidence="1">
    <location>
        <begin position="160"/>
        <end position="197"/>
    </location>
</feature>
<dbReference type="GeneID" id="24562268"/>
<dbReference type="InterPro" id="IPR011989">
    <property type="entry name" value="ARM-like"/>
</dbReference>
<organism evidence="2 3">
    <name type="scientific">Babesia bigemina</name>
    <dbReference type="NCBI Taxonomy" id="5866"/>
    <lineage>
        <taxon>Eukaryota</taxon>
        <taxon>Sar</taxon>
        <taxon>Alveolata</taxon>
        <taxon>Apicomplexa</taxon>
        <taxon>Aconoidasida</taxon>
        <taxon>Piroplasmida</taxon>
        <taxon>Babesiidae</taxon>
        <taxon>Babesia</taxon>
    </lineage>
</organism>
<feature type="region of interest" description="Disordered" evidence="1">
    <location>
        <begin position="1029"/>
        <end position="1108"/>
    </location>
</feature>
<feature type="region of interest" description="Disordered" evidence="1">
    <location>
        <begin position="1886"/>
        <end position="1918"/>
    </location>
</feature>
<evidence type="ECO:0000256" key="1">
    <source>
        <dbReference type="SAM" id="MobiDB-lite"/>
    </source>
</evidence>
<dbReference type="OrthoDB" id="365924at2759"/>
<evidence type="ECO:0000313" key="2">
    <source>
        <dbReference type="EMBL" id="CDR93727.1"/>
    </source>
</evidence>
<gene>
    <name evidence="2" type="ORF">BBBOND_0100560</name>
</gene>
<feature type="compositionally biased region" description="Basic and acidic residues" evidence="1">
    <location>
        <begin position="1051"/>
        <end position="1062"/>
    </location>
</feature>
<feature type="region of interest" description="Disordered" evidence="1">
    <location>
        <begin position="319"/>
        <end position="345"/>
    </location>
</feature>
<sequence length="2089" mass="228253">MAQMQHIPRSEAEGGRPARGTHPGSAVAETDPPEATHSAPDYGYEAVSKLVTLYGVDSTGLADFYRHDKTAFAKAVVDRFHRRDRSKGLLLDTRNSPLVDVTSYFTLGEVLDSDEACGTAASPSTTDVAEVTRLTTHSPSHDKLIHEVVADYGSDGGVLPLPEVADVGESPQGDVALSEAPPQEREQAPSTAAEDIAASTAAEDFAANHVDSEDVAASSEDPPSLPEEAGASTEPEIDASNDTNYQDAMGADACQSQPQPASGEQNRMLPTAAMLWAETSELDEVERQDPHNTPVDAHIKIGMKESLDWIEDTVSLRSESQPSHALQEAEVDEPHAETICTPGKSEHCHEVSSSIADPSLPLDCETTSIGDVMPPDGVAVNASDSLFHGHDERPVAVHAVDEPLVGNDTEEMRTGEEGAMVSEDTVLQQCEINVDTETSTNDYLVSEDVHQVDSENAEDNVYKTDGNLDNRSEPIGEAEDSQENHDLPTIANGEADIQDVVMLDDSAAVADSEQPQTVITQDIEQDAPGESAESQPDLPVKTEADESMAQDPMLDSSESGNEVFNEIQGVTNHEYSNEVDFYNETDADTVMKVTHEEEEGTQQPADADDDTGYCAVTQCQIDIAPSTVDKDALSPVRNDETMVTDMVDSSDTFVENRHRVTEILRTLDLKQVENLRQSVENAMQLASESCGIEGAHLAFVLLLFLEMGQREPVRLSLFVTLTARTLATVADRDWDAIDSEILHMLVGALPPLISKELPFEVARPLMDVCVELAFKTPSHLAGILTSLRTHMIVVASRCTNMEEYSALLNMVVTRVDAGASHSRLITTLLLRLFELMLSGVHMSNAFHDCRNAVQTLVDTSLSANFAFLKALVESLIAAPNEIAGHFMLLFIAQLMMECARDPKSSVLQKRRCLRVLQTISGYVFSVLNAVEESCGFLPEYVSCFKCMSTPLFKISVFDLNLLEGCGDGHAASDPRHFDAQALHEVAERYMTHLGVHALREGSTSDLVLLMSLKHIARVNSAGEILTSRPLKRRMESRPSGAVGSTSLSPEHAGDLKRLKCTDDMPSSAMSESVALSPDDPPCATQTDSQSHEEVAESVDDTEDDEEPSSIVDAADAIGATNNRDEGFLNLSPSIGEFDVAVQERLTTHDTLDHGLDNHDDRLLRFARIVYRLFKATRGHRLDGPMDAQLGQYFLLPPQRLLHLEDASEAGLCFKVVLYHIYNELYLGIWRTMTNVLYTTNEYSQLSSASSFLYEVVTRRFDYLRYHVVRKLLVACMGDQCYMVRLTASRLMCEFFSRPPDSAEGIGDQLMGRVLLSMRDVNWKVRLAACKAVFQYVRRQGVDMGVMPAISAVAERTCDLEREQPPVRDMVLNTLAYSLFSTANPLLKSTGRMDEGTVALAERFVKVILYKMCAFKARENYVQRVLEHYKSHITDVESSSDTGFLRGLAKHELHEAVANHAKSALEKWMSLLLDLFLLRRSDGASFHVLAEVLCVLKLFGQVCPELFASYLTYFLPYLSCDSEETFDASRMEVVVLVCNLVAIASGYSNDLRKVESNVVQLLSFDAPALTRAAIQLLVALGSAHHITAVFEEAFTYLSNLQSVLGAEHMAPEDIVRVMSYNVLLRSAWKLGCVAEFADLSMELSGGKSRAQGLFDVLLSLIEVFYGAGLYNVAGMLVQSVARMFINLRNIVCIEFKGVKRVARMFNNENMTACVMMLLYQLLTAYGRLASPSEPDSAVASADALRTAHNEVFCCLGGFVEGFVALLAVDNNVARSLSVCGGADPVMILEICNMVLVNRLTNPEAVIPFVFCHIVSQELNSQRLAEQALKTLARNDPDIFLCRLASCLQSLLLCVIIDSFAVSLRAPPRPVTPRSSAELCGNAAGEHKTGGGGGAADGAVTPTAAGEVSPAGASSGSGKGQNRGFILGYESEHTTARVRGIVRLFVEALAAAKHAKRVVIALVAQLSVCFSPDFRQAVSAAVDSQHIPAEALHGLRASSGARLPRQLMKHIGRARKGDPEGIVHYFILLYVDLLATVLDHLTFRDASIARFLLKRVAECDKTAAMTGPEDIRRYRDARLTALSSRIRQFYN</sequence>
<dbReference type="SUPFAM" id="SSF48371">
    <property type="entry name" value="ARM repeat"/>
    <property type="match status" value="1"/>
</dbReference>
<dbReference type="VEuPathDB" id="PiroplasmaDB:BBBOND_0100560"/>
<dbReference type="RefSeq" id="XP_012765913.1">
    <property type="nucleotide sequence ID" value="XM_012910459.1"/>
</dbReference>
<evidence type="ECO:0000313" key="3">
    <source>
        <dbReference type="Proteomes" id="UP000033188"/>
    </source>
</evidence>
<name>A0A061D0R5_BABBI</name>
<protein>
    <submittedName>
        <fullName evidence="2">Uncharacterized protein</fullName>
    </submittedName>
</protein>
<dbReference type="Proteomes" id="UP000033188">
    <property type="component" value="Chromosome 1"/>
</dbReference>
<feature type="compositionally biased region" description="Basic and acidic residues" evidence="1">
    <location>
        <begin position="460"/>
        <end position="474"/>
    </location>
</feature>
<reference evidence="3" key="1">
    <citation type="journal article" date="2014" name="Nucleic Acids Res.">
        <title>The evolutionary dynamics of variant antigen genes in Babesia reveal a history of genomic innovation underlying host-parasite interaction.</title>
        <authorList>
            <person name="Jackson A.P."/>
            <person name="Otto T.D."/>
            <person name="Darby A."/>
            <person name="Ramaprasad A."/>
            <person name="Xia D."/>
            <person name="Echaide I.E."/>
            <person name="Farber M."/>
            <person name="Gahlot S."/>
            <person name="Gamble J."/>
            <person name="Gupta D."/>
            <person name="Gupta Y."/>
            <person name="Jackson L."/>
            <person name="Malandrin L."/>
            <person name="Malas T.B."/>
            <person name="Moussa E."/>
            <person name="Nair M."/>
            <person name="Reid A.J."/>
            <person name="Sanders M."/>
            <person name="Sharma J."/>
            <person name="Tracey A."/>
            <person name="Quail M.A."/>
            <person name="Weir W."/>
            <person name="Wastling J.M."/>
            <person name="Hall N."/>
            <person name="Willadsen P."/>
            <person name="Lingelbach K."/>
            <person name="Shiels B."/>
            <person name="Tait A."/>
            <person name="Berriman M."/>
            <person name="Allred D.R."/>
            <person name="Pain A."/>
        </authorList>
    </citation>
    <scope>NUCLEOTIDE SEQUENCE [LARGE SCALE GENOMIC DNA]</scope>
    <source>
        <strain evidence="3">Bond</strain>
    </source>
</reference>
<dbReference type="KEGG" id="bbig:BBBOND_0100560"/>
<dbReference type="EMBL" id="LK391707">
    <property type="protein sequence ID" value="CDR93727.1"/>
    <property type="molecule type" value="Genomic_DNA"/>
</dbReference>
<feature type="region of interest" description="Disordered" evidence="1">
    <location>
        <begin position="451"/>
        <end position="487"/>
    </location>
</feature>
<feature type="region of interest" description="Disordered" evidence="1">
    <location>
        <begin position="523"/>
        <end position="559"/>
    </location>
</feature>